<feature type="domain" description="EXS" evidence="6">
    <location>
        <begin position="180"/>
        <end position="248"/>
    </location>
</feature>
<dbReference type="OrthoDB" id="9970435at2759"/>
<feature type="transmembrane region" description="Helical" evidence="5">
    <location>
        <begin position="225"/>
        <end position="245"/>
    </location>
</feature>
<feature type="transmembrane region" description="Helical" evidence="5">
    <location>
        <begin position="310"/>
        <end position="330"/>
    </location>
</feature>
<dbReference type="PANTHER" id="PTHR10783:SF104">
    <property type="entry name" value="PHOSPHATE TRANSPORTER PHO1 HOMOLOG 10"/>
    <property type="match status" value="1"/>
</dbReference>
<keyword evidence="4 5" id="KW-0472">Membrane</keyword>
<keyword evidence="3 5" id="KW-1133">Transmembrane helix</keyword>
<feature type="domain" description="EXS" evidence="6">
    <location>
        <begin position="274"/>
        <end position="366"/>
    </location>
</feature>
<keyword evidence="2 5" id="KW-0812">Transmembrane</keyword>
<accession>A0A5N5HMN2</accession>
<evidence type="ECO:0000256" key="2">
    <source>
        <dbReference type="ARBA" id="ARBA00022692"/>
    </source>
</evidence>
<dbReference type="InterPro" id="IPR004342">
    <property type="entry name" value="EXS_C"/>
</dbReference>
<comment type="subcellular location">
    <subcellularLocation>
        <location evidence="1">Membrane</location>
        <topology evidence="1">Multi-pass membrane protein</topology>
    </subcellularLocation>
</comment>
<evidence type="ECO:0000259" key="6">
    <source>
        <dbReference type="Pfam" id="PF03124"/>
    </source>
</evidence>
<organism evidence="7 8">
    <name type="scientific">Pyrus ussuriensis x Pyrus communis</name>
    <dbReference type="NCBI Taxonomy" id="2448454"/>
    <lineage>
        <taxon>Eukaryota</taxon>
        <taxon>Viridiplantae</taxon>
        <taxon>Streptophyta</taxon>
        <taxon>Embryophyta</taxon>
        <taxon>Tracheophyta</taxon>
        <taxon>Spermatophyta</taxon>
        <taxon>Magnoliopsida</taxon>
        <taxon>eudicotyledons</taxon>
        <taxon>Gunneridae</taxon>
        <taxon>Pentapetalae</taxon>
        <taxon>rosids</taxon>
        <taxon>fabids</taxon>
        <taxon>Rosales</taxon>
        <taxon>Rosaceae</taxon>
        <taxon>Amygdaloideae</taxon>
        <taxon>Maleae</taxon>
        <taxon>Pyrus</taxon>
    </lineage>
</organism>
<evidence type="ECO:0000313" key="7">
    <source>
        <dbReference type="EMBL" id="KAB2624514.1"/>
    </source>
</evidence>
<keyword evidence="8" id="KW-1185">Reference proteome</keyword>
<gene>
    <name evidence="7" type="ORF">D8674_016174</name>
</gene>
<name>A0A5N5HMN2_9ROSA</name>
<dbReference type="GO" id="GO:0016036">
    <property type="term" value="P:cellular response to phosphate starvation"/>
    <property type="evidence" value="ECO:0007669"/>
    <property type="project" value="TreeGrafter"/>
</dbReference>
<dbReference type="GO" id="GO:0006817">
    <property type="term" value="P:phosphate ion transport"/>
    <property type="evidence" value="ECO:0007669"/>
    <property type="project" value="TreeGrafter"/>
</dbReference>
<reference evidence="7 8" key="3">
    <citation type="submission" date="2019-11" db="EMBL/GenBank/DDBJ databases">
        <title>A de novo genome assembly of a pear dwarfing rootstock.</title>
        <authorList>
            <person name="Wang F."/>
            <person name="Wang J."/>
            <person name="Li S."/>
            <person name="Zhang Y."/>
            <person name="Fang M."/>
            <person name="Ma L."/>
            <person name="Zhao Y."/>
            <person name="Jiang S."/>
        </authorList>
    </citation>
    <scope>NUCLEOTIDE SEQUENCE [LARGE SCALE GENOMIC DNA]</scope>
    <source>
        <strain evidence="7">S2</strain>
        <tissue evidence="7">Leaf</tissue>
    </source>
</reference>
<dbReference type="Proteomes" id="UP000327157">
    <property type="component" value="Chromosome 16"/>
</dbReference>
<evidence type="ECO:0000256" key="4">
    <source>
        <dbReference type="ARBA" id="ARBA00023136"/>
    </source>
</evidence>
<evidence type="ECO:0000256" key="3">
    <source>
        <dbReference type="ARBA" id="ARBA00022989"/>
    </source>
</evidence>
<reference evidence="7 8" key="1">
    <citation type="submission" date="2019-09" db="EMBL/GenBank/DDBJ databases">
        <authorList>
            <person name="Ou C."/>
        </authorList>
    </citation>
    <scope>NUCLEOTIDE SEQUENCE [LARGE SCALE GENOMIC DNA]</scope>
    <source>
        <strain evidence="7">S2</strain>
        <tissue evidence="7">Leaf</tissue>
    </source>
</reference>
<dbReference type="GO" id="GO:0005802">
    <property type="term" value="C:trans-Golgi network"/>
    <property type="evidence" value="ECO:0007669"/>
    <property type="project" value="TreeGrafter"/>
</dbReference>
<dbReference type="Pfam" id="PF03124">
    <property type="entry name" value="EXS"/>
    <property type="match status" value="2"/>
</dbReference>
<evidence type="ECO:0000256" key="1">
    <source>
        <dbReference type="ARBA" id="ARBA00004141"/>
    </source>
</evidence>
<dbReference type="PANTHER" id="PTHR10783">
    <property type="entry name" value="XENOTROPIC AND POLYTROPIC RETROVIRUS RECEPTOR 1-RELATED"/>
    <property type="match status" value="1"/>
</dbReference>
<reference evidence="8" key="2">
    <citation type="submission" date="2019-10" db="EMBL/GenBank/DDBJ databases">
        <title>A de novo genome assembly of a pear dwarfing rootstock.</title>
        <authorList>
            <person name="Wang F."/>
            <person name="Wang J."/>
            <person name="Li S."/>
            <person name="Zhang Y."/>
            <person name="Fang M."/>
            <person name="Ma L."/>
            <person name="Zhao Y."/>
            <person name="Jiang S."/>
        </authorList>
    </citation>
    <scope>NUCLEOTIDE SEQUENCE [LARGE SCALE GENOMIC DNA]</scope>
</reference>
<dbReference type="AlphaFoldDB" id="A0A5N5HMN2"/>
<comment type="caution">
    <text evidence="7">The sequence shown here is derived from an EMBL/GenBank/DDBJ whole genome shotgun (WGS) entry which is preliminary data.</text>
</comment>
<dbReference type="EMBL" id="SMOL01000160">
    <property type="protein sequence ID" value="KAB2624514.1"/>
    <property type="molecule type" value="Genomic_DNA"/>
</dbReference>
<evidence type="ECO:0000313" key="8">
    <source>
        <dbReference type="Proteomes" id="UP000327157"/>
    </source>
</evidence>
<dbReference type="GO" id="GO:0005886">
    <property type="term" value="C:plasma membrane"/>
    <property type="evidence" value="ECO:0007669"/>
    <property type="project" value="TreeGrafter"/>
</dbReference>
<dbReference type="GO" id="GO:0000822">
    <property type="term" value="F:inositol hexakisphosphate binding"/>
    <property type="evidence" value="ECO:0007669"/>
    <property type="project" value="TreeGrafter"/>
</dbReference>
<sequence length="400" mass="46114">MRRQHQAQPHHHIYEFLDYRSPPTSSSATASRYFILLSDSYDFSRNEPVGGLTSGLQVNEEHQREPSTGRVVVLAIGEWSIRSLLHKRLCNKKIFLAFGVCILPLYRVYRSTQINVDQENQVVVNEDMKMAVSQELLVKIEEKTLTSVSIHTIHTPLTVLRVEARKLLDREEGAEYMENIFPLYSLFGYITLHMLMYAADIYFWRRYRVNYAFIFGFKKGTEHSYCEVFLLSTGLAVLSLGGFLANLHLDLISRRSCLLCGRMHLQIAYLVLPRQFCDEKDVKYICNGLKYLSTIVAVIIRTVYEMQKGKTSWMVVALISPAVATTMNTYRDIVIDRGLLRKTSKNKHLRDRLLVSHNTVYFPAMVRLENEHLNNVGQYCAFKSVPLPFGYCDVDADKDD</sequence>
<protein>
    <submittedName>
        <fullName evidence="7">Phosphate transporter PHO1 10-like</fullName>
    </submittedName>
</protein>
<feature type="transmembrane region" description="Helical" evidence="5">
    <location>
        <begin position="186"/>
        <end position="204"/>
    </location>
</feature>
<evidence type="ECO:0000256" key="5">
    <source>
        <dbReference type="SAM" id="Phobius"/>
    </source>
</evidence>
<feature type="transmembrane region" description="Helical" evidence="5">
    <location>
        <begin position="284"/>
        <end position="304"/>
    </location>
</feature>
<proteinExistence type="predicted"/>